<keyword evidence="2" id="KW-1185">Reference proteome</keyword>
<dbReference type="RefSeq" id="WP_091514304.1">
    <property type="nucleotide sequence ID" value="NZ_CBDQZW010000024.1"/>
</dbReference>
<dbReference type="STRING" id="115433.SAMN05421835_12493"/>
<evidence type="ECO:0000313" key="1">
    <source>
        <dbReference type="EMBL" id="SFK57576.1"/>
    </source>
</evidence>
<dbReference type="Proteomes" id="UP000199025">
    <property type="component" value="Unassembled WGS sequence"/>
</dbReference>
<evidence type="ECO:0000313" key="2">
    <source>
        <dbReference type="Proteomes" id="UP000199025"/>
    </source>
</evidence>
<dbReference type="EMBL" id="FORP01000024">
    <property type="protein sequence ID" value="SFK57576.1"/>
    <property type="molecule type" value="Genomic_DNA"/>
</dbReference>
<protein>
    <submittedName>
        <fullName evidence="1">Uncharacterized protein</fullName>
    </submittedName>
</protein>
<name>A0A1I4APH8_9PSEU</name>
<sequence>MSVVLELAALSGRGAAPLERAAQYQRPMPRLSRRCGAEPLELVVPLDARAIPRAWADHPGRSA</sequence>
<accession>A0A1I4APH8</accession>
<gene>
    <name evidence="1" type="ORF">SAMN05421835_12493</name>
</gene>
<organism evidence="1 2">
    <name type="scientific">Amycolatopsis sacchari</name>
    <dbReference type="NCBI Taxonomy" id="115433"/>
    <lineage>
        <taxon>Bacteria</taxon>
        <taxon>Bacillati</taxon>
        <taxon>Actinomycetota</taxon>
        <taxon>Actinomycetes</taxon>
        <taxon>Pseudonocardiales</taxon>
        <taxon>Pseudonocardiaceae</taxon>
        <taxon>Amycolatopsis</taxon>
    </lineage>
</organism>
<dbReference type="AlphaFoldDB" id="A0A1I4APH8"/>
<proteinExistence type="predicted"/>
<reference evidence="1 2" key="1">
    <citation type="submission" date="2016-10" db="EMBL/GenBank/DDBJ databases">
        <authorList>
            <person name="de Groot N.N."/>
        </authorList>
    </citation>
    <scope>NUCLEOTIDE SEQUENCE [LARGE SCALE GENOMIC DNA]</scope>
    <source>
        <strain evidence="1 2">DSM 44468</strain>
    </source>
</reference>